<feature type="compositionally biased region" description="Basic and acidic residues" evidence="1">
    <location>
        <begin position="53"/>
        <end position="63"/>
    </location>
</feature>
<feature type="region of interest" description="Disordered" evidence="1">
    <location>
        <begin position="1"/>
        <end position="112"/>
    </location>
</feature>
<dbReference type="EMBL" id="JAHRIO010060551">
    <property type="protein sequence ID" value="MEQ2178063.1"/>
    <property type="molecule type" value="Genomic_DNA"/>
</dbReference>
<proteinExistence type="predicted"/>
<feature type="compositionally biased region" description="Basic residues" evidence="1">
    <location>
        <begin position="34"/>
        <end position="47"/>
    </location>
</feature>
<name>A0ABV0P572_9TELE</name>
<gene>
    <name evidence="2" type="ORF">GOODEAATRI_010087</name>
</gene>
<feature type="compositionally biased region" description="Basic and acidic residues" evidence="1">
    <location>
        <begin position="1"/>
        <end position="33"/>
    </location>
</feature>
<accession>A0ABV0P572</accession>
<evidence type="ECO:0000256" key="1">
    <source>
        <dbReference type="SAM" id="MobiDB-lite"/>
    </source>
</evidence>
<dbReference type="Proteomes" id="UP001476798">
    <property type="component" value="Unassembled WGS sequence"/>
</dbReference>
<comment type="caution">
    <text evidence="2">The sequence shown here is derived from an EMBL/GenBank/DDBJ whole genome shotgun (WGS) entry which is preliminary data.</text>
</comment>
<keyword evidence="3" id="KW-1185">Reference proteome</keyword>
<feature type="compositionally biased region" description="Basic and acidic residues" evidence="1">
    <location>
        <begin position="71"/>
        <end position="112"/>
    </location>
</feature>
<organism evidence="2 3">
    <name type="scientific">Goodea atripinnis</name>
    <dbReference type="NCBI Taxonomy" id="208336"/>
    <lineage>
        <taxon>Eukaryota</taxon>
        <taxon>Metazoa</taxon>
        <taxon>Chordata</taxon>
        <taxon>Craniata</taxon>
        <taxon>Vertebrata</taxon>
        <taxon>Euteleostomi</taxon>
        <taxon>Actinopterygii</taxon>
        <taxon>Neopterygii</taxon>
        <taxon>Teleostei</taxon>
        <taxon>Neoteleostei</taxon>
        <taxon>Acanthomorphata</taxon>
        <taxon>Ovalentaria</taxon>
        <taxon>Atherinomorphae</taxon>
        <taxon>Cyprinodontiformes</taxon>
        <taxon>Goodeidae</taxon>
        <taxon>Goodea</taxon>
    </lineage>
</organism>
<reference evidence="2 3" key="1">
    <citation type="submission" date="2021-06" db="EMBL/GenBank/DDBJ databases">
        <authorList>
            <person name="Palmer J.M."/>
        </authorList>
    </citation>
    <scope>NUCLEOTIDE SEQUENCE [LARGE SCALE GENOMIC DNA]</scope>
    <source>
        <strain evidence="2 3">GA_2019</strain>
        <tissue evidence="2">Muscle</tissue>
    </source>
</reference>
<protein>
    <submittedName>
        <fullName evidence="2">Uncharacterized protein</fullName>
    </submittedName>
</protein>
<sequence length="112" mass="12947">MATTELEHKVRRTEVIKKDKDEKLGTKKGEKKDKRTPRGKKKGHKDGKRQNGGRKDTRMEGRKGASKCTRKKETETWMKMREGGTEGGTREIMAERRTNGRQESKDGQKERC</sequence>
<evidence type="ECO:0000313" key="2">
    <source>
        <dbReference type="EMBL" id="MEQ2178063.1"/>
    </source>
</evidence>
<evidence type="ECO:0000313" key="3">
    <source>
        <dbReference type="Proteomes" id="UP001476798"/>
    </source>
</evidence>